<feature type="compositionally biased region" description="Basic and acidic residues" evidence="2">
    <location>
        <begin position="782"/>
        <end position="792"/>
    </location>
</feature>
<name>A0A9P0XJJ0_PIEBR</name>
<feature type="region of interest" description="Disordered" evidence="2">
    <location>
        <begin position="691"/>
        <end position="822"/>
    </location>
</feature>
<feature type="compositionally biased region" description="Basic and acidic residues" evidence="2">
    <location>
        <begin position="410"/>
        <end position="419"/>
    </location>
</feature>
<feature type="compositionally biased region" description="Polar residues" evidence="2">
    <location>
        <begin position="616"/>
        <end position="633"/>
    </location>
</feature>
<feature type="coiled-coil region" evidence="1">
    <location>
        <begin position="39"/>
        <end position="66"/>
    </location>
</feature>
<feature type="region of interest" description="Disordered" evidence="2">
    <location>
        <begin position="189"/>
        <end position="225"/>
    </location>
</feature>
<keyword evidence="1" id="KW-0175">Coiled coil</keyword>
<keyword evidence="4" id="KW-1185">Reference proteome</keyword>
<dbReference type="EMBL" id="CALOZG010000085">
    <property type="protein sequence ID" value="CAH4037485.1"/>
    <property type="molecule type" value="Genomic_DNA"/>
</dbReference>
<feature type="region of interest" description="Disordered" evidence="2">
    <location>
        <begin position="616"/>
        <end position="669"/>
    </location>
</feature>
<evidence type="ECO:0000313" key="4">
    <source>
        <dbReference type="Proteomes" id="UP001152562"/>
    </source>
</evidence>
<feature type="compositionally biased region" description="Basic and acidic residues" evidence="2">
    <location>
        <begin position="694"/>
        <end position="719"/>
    </location>
</feature>
<dbReference type="Proteomes" id="UP001152562">
    <property type="component" value="Unassembled WGS sequence"/>
</dbReference>
<feature type="compositionally biased region" description="Polar residues" evidence="2">
    <location>
        <begin position="796"/>
        <end position="810"/>
    </location>
</feature>
<evidence type="ECO:0000256" key="2">
    <source>
        <dbReference type="SAM" id="MobiDB-lite"/>
    </source>
</evidence>
<proteinExistence type="predicted"/>
<feature type="region of interest" description="Disordered" evidence="2">
    <location>
        <begin position="1"/>
        <end position="34"/>
    </location>
</feature>
<organism evidence="3 4">
    <name type="scientific">Pieris brassicae</name>
    <name type="common">White butterfly</name>
    <name type="synonym">Large white butterfly</name>
    <dbReference type="NCBI Taxonomy" id="7116"/>
    <lineage>
        <taxon>Eukaryota</taxon>
        <taxon>Metazoa</taxon>
        <taxon>Ecdysozoa</taxon>
        <taxon>Arthropoda</taxon>
        <taxon>Hexapoda</taxon>
        <taxon>Insecta</taxon>
        <taxon>Pterygota</taxon>
        <taxon>Neoptera</taxon>
        <taxon>Endopterygota</taxon>
        <taxon>Lepidoptera</taxon>
        <taxon>Glossata</taxon>
        <taxon>Ditrysia</taxon>
        <taxon>Papilionoidea</taxon>
        <taxon>Pieridae</taxon>
        <taxon>Pierinae</taxon>
        <taxon>Pieris</taxon>
    </lineage>
</organism>
<gene>
    <name evidence="3" type="ORF">PIBRA_LOCUS13153</name>
</gene>
<comment type="caution">
    <text evidence="3">The sequence shown here is derived from an EMBL/GenBank/DDBJ whole genome shotgun (WGS) entry which is preliminary data.</text>
</comment>
<sequence>MRGRGGQRGRGSARGGLGKREWDAKKSATQNGPLMTDHLRDIDIELEILNRRRQMLQQEHELLDQEREYNLKRHYDYEQPMTSYNQPIYYDRQGNKRQAVERAPSKRFNPARVEPWEHNAQSNNPSFMAQIPPLLGSVPRILPIRPARPPSRKEFRPTKLTAPVRSNFNPTRVTKQKSRTGYLKKTSISHPKDVQPKTNITPKSSYVPPKPIVVPPKSSEAPTSAPIEDDTYILRHNVQPSPQLNGRLELALGTILKDIKKIDSSNLSQTAASVQRQRTLKQIIRERIHSVMLDKKVGHMQDTIACYRKKYPLETDAELLKLGHDCQAYYIHTLGITPTINSDNIKDFFKAHLTKVLHNKVEKLLIQLKDISSVQDGDDTIVKAMDDVVDLQESDIAEDSPRKPVTMNELSKDEGSEEEKVSKKIEKAKIYMKLMENLIDVRLPAILARHKDSFVTMIEADKEYKLAKAEVIGATVKEAVSLVAKKIDSTRILDATIDNTTITKETEHPEENEAVSVLEPTLSQNILTPPLVCVSTPTSKITEHPYYVKLIGRPELPSRASVYAYLEQFKPASIKKHKTIGNLLVIGFNDQDAYEKIMEAGEKIIGENTITVRSSEKVNLTPQKVENVNTSPQKSDDAMNDTTSKESTSLNDADENSNKDSDARDLNDSLNIGQDLEDQITSLLMVVENEDENKDNGEIDEHVNTDKKYENKDKIKPSESDGNLGEETYKTHSEVTTRVDNIQPMETIPQDDEKLNGNETKDDNENGIDPEKQTKNALVDVNDDKSNLKDCGRATPTRSSSRLAATPSTIKTRRASRLAQNQ</sequence>
<protein>
    <submittedName>
        <fullName evidence="3">Uncharacterized protein</fullName>
    </submittedName>
</protein>
<accession>A0A9P0XJJ0</accession>
<feature type="compositionally biased region" description="Basic and acidic residues" evidence="2">
    <location>
        <begin position="656"/>
        <end position="667"/>
    </location>
</feature>
<reference evidence="3" key="1">
    <citation type="submission" date="2022-05" db="EMBL/GenBank/DDBJ databases">
        <authorList>
            <person name="Okamura Y."/>
        </authorList>
    </citation>
    <scope>NUCLEOTIDE SEQUENCE</scope>
</reference>
<feature type="compositionally biased region" description="Basic and acidic residues" evidence="2">
    <location>
        <begin position="751"/>
        <end position="774"/>
    </location>
</feature>
<feature type="compositionally biased region" description="Basic and acidic residues" evidence="2">
    <location>
        <begin position="727"/>
        <end position="737"/>
    </location>
</feature>
<evidence type="ECO:0000256" key="1">
    <source>
        <dbReference type="SAM" id="Coils"/>
    </source>
</evidence>
<evidence type="ECO:0000313" key="3">
    <source>
        <dbReference type="EMBL" id="CAH4037485.1"/>
    </source>
</evidence>
<feature type="region of interest" description="Disordered" evidence="2">
    <location>
        <begin position="397"/>
        <end position="419"/>
    </location>
</feature>
<dbReference type="AlphaFoldDB" id="A0A9P0XJJ0"/>
<feature type="compositionally biased region" description="Polar residues" evidence="2">
    <location>
        <begin position="640"/>
        <end position="651"/>
    </location>
</feature>